<dbReference type="EnsemblMetazoa" id="XM_001948412.5">
    <property type="protein sequence ID" value="XP_001948447.1"/>
    <property type="gene ID" value="LOC100164796"/>
</dbReference>
<dbReference type="PANTHER" id="PTHR21879:SF15">
    <property type="entry name" value="OSIRIS 21"/>
    <property type="match status" value="1"/>
</dbReference>
<evidence type="ECO:0000313" key="3">
    <source>
        <dbReference type="EnsemblMetazoa" id="XP_001948447.1"/>
    </source>
</evidence>
<organism evidence="3 4">
    <name type="scientific">Acyrthosiphon pisum</name>
    <name type="common">Pea aphid</name>
    <dbReference type="NCBI Taxonomy" id="7029"/>
    <lineage>
        <taxon>Eukaryota</taxon>
        <taxon>Metazoa</taxon>
        <taxon>Ecdysozoa</taxon>
        <taxon>Arthropoda</taxon>
        <taxon>Hexapoda</taxon>
        <taxon>Insecta</taxon>
        <taxon>Pterygota</taxon>
        <taxon>Neoptera</taxon>
        <taxon>Paraneoptera</taxon>
        <taxon>Hemiptera</taxon>
        <taxon>Sternorrhyncha</taxon>
        <taxon>Aphidomorpha</taxon>
        <taxon>Aphidoidea</taxon>
        <taxon>Aphididae</taxon>
        <taxon>Macrosiphini</taxon>
        <taxon>Acyrthosiphon</taxon>
    </lineage>
</organism>
<feature type="transmembrane region" description="Helical" evidence="2">
    <location>
        <begin position="176"/>
        <end position="197"/>
    </location>
</feature>
<dbReference type="RefSeq" id="XP_001948447.1">
    <property type="nucleotide sequence ID" value="XM_001948412.4"/>
</dbReference>
<feature type="compositionally biased region" description="Low complexity" evidence="1">
    <location>
        <begin position="33"/>
        <end position="43"/>
    </location>
</feature>
<dbReference type="GeneID" id="100164796"/>
<dbReference type="AlphaFoldDB" id="A0A8R2A5A4"/>
<keyword evidence="2" id="KW-0472">Membrane</keyword>
<dbReference type="KEGG" id="api:100164796"/>
<dbReference type="Proteomes" id="UP000007819">
    <property type="component" value="Chromosome X"/>
</dbReference>
<dbReference type="InterPro" id="IPR012464">
    <property type="entry name" value="DUF1676"/>
</dbReference>
<proteinExistence type="predicted"/>
<protein>
    <submittedName>
        <fullName evidence="3">Uncharacterized protein</fullName>
    </submittedName>
</protein>
<dbReference type="GO" id="GO:0016020">
    <property type="term" value="C:membrane"/>
    <property type="evidence" value="ECO:0007669"/>
    <property type="project" value="TreeGrafter"/>
</dbReference>
<accession>A0A8R2A5A4</accession>
<keyword evidence="2" id="KW-0812">Transmembrane</keyword>
<reference evidence="4" key="1">
    <citation type="submission" date="2010-06" db="EMBL/GenBank/DDBJ databases">
        <authorList>
            <person name="Jiang H."/>
            <person name="Abraham K."/>
            <person name="Ali S."/>
            <person name="Alsbrooks S.L."/>
            <person name="Anim B.N."/>
            <person name="Anosike U.S."/>
            <person name="Attaway T."/>
            <person name="Bandaranaike D.P."/>
            <person name="Battles P.K."/>
            <person name="Bell S.N."/>
            <person name="Bell A.V."/>
            <person name="Beltran B."/>
            <person name="Bickham C."/>
            <person name="Bustamante Y."/>
            <person name="Caleb T."/>
            <person name="Canada A."/>
            <person name="Cardenas V."/>
            <person name="Carter K."/>
            <person name="Chacko J."/>
            <person name="Chandrabose M.N."/>
            <person name="Chavez D."/>
            <person name="Chavez A."/>
            <person name="Chen L."/>
            <person name="Chu H.-S."/>
            <person name="Claassen K.J."/>
            <person name="Cockrell R."/>
            <person name="Collins M."/>
            <person name="Cooper J.A."/>
            <person name="Cree A."/>
            <person name="Curry S.M."/>
            <person name="Da Y."/>
            <person name="Dao M.D."/>
            <person name="Das B."/>
            <person name="Davila M.-L."/>
            <person name="Davy-Carroll L."/>
            <person name="Denson S."/>
            <person name="Dinh H."/>
            <person name="Ebong V.E."/>
            <person name="Edwards J.R."/>
            <person name="Egan A."/>
            <person name="El-Daye J."/>
            <person name="Escobedo L."/>
            <person name="Fernandez S."/>
            <person name="Fernando P.R."/>
            <person name="Flagg N."/>
            <person name="Forbes L.D."/>
            <person name="Fowler R.G."/>
            <person name="Fu Q."/>
            <person name="Gabisi R.A."/>
            <person name="Ganer J."/>
            <person name="Garbino Pronczuk A."/>
            <person name="Garcia R.M."/>
            <person name="Garner T."/>
            <person name="Garrett T.E."/>
            <person name="Gonzalez D.A."/>
            <person name="Hamid H."/>
            <person name="Hawkins E.S."/>
            <person name="Hirani K."/>
            <person name="Hogues M.E."/>
            <person name="Hollins B."/>
            <person name="Hsiao C.-H."/>
            <person name="Jabil R."/>
            <person name="James M.L."/>
            <person name="Jhangiani S.N."/>
            <person name="Johnson B."/>
            <person name="Johnson Q."/>
            <person name="Joshi V."/>
            <person name="Kalu J.B."/>
            <person name="Kam C."/>
            <person name="Kashfia A."/>
            <person name="Keebler J."/>
            <person name="Kisamo H."/>
            <person name="Kovar C.L."/>
            <person name="Lago L.A."/>
            <person name="Lai C.-Y."/>
            <person name="Laidlaw J."/>
            <person name="Lara F."/>
            <person name="Le T.-K."/>
            <person name="Lee S.L."/>
            <person name="Legall F.H."/>
            <person name="Lemon S.J."/>
            <person name="Lewis L.R."/>
            <person name="Li B."/>
            <person name="Liu Y."/>
            <person name="Liu Y.-S."/>
            <person name="Lopez J."/>
            <person name="Lozado R.J."/>
            <person name="Lu J."/>
            <person name="Madu R.C."/>
            <person name="Maheshwari M."/>
            <person name="Maheshwari R."/>
            <person name="Malloy K."/>
            <person name="Martinez E."/>
            <person name="Mathew T."/>
            <person name="Mercado I.C."/>
            <person name="Mercado C."/>
            <person name="Meyer B."/>
            <person name="Montgomery K."/>
            <person name="Morgan M.B."/>
            <person name="Munidasa M."/>
            <person name="Nazareth L.V."/>
            <person name="Nelson J."/>
            <person name="Ng B.M."/>
            <person name="Nguyen N.B."/>
            <person name="Nguyen P.Q."/>
            <person name="Nguyen T."/>
            <person name="Obregon M."/>
            <person name="Okwuonu G.O."/>
            <person name="Onwere C.G."/>
            <person name="Orozco G."/>
            <person name="Parra A."/>
            <person name="Patel S."/>
            <person name="Patil S."/>
            <person name="Perez A."/>
            <person name="Perez Y."/>
            <person name="Pham C."/>
            <person name="Primus E.L."/>
            <person name="Pu L.-L."/>
            <person name="Puazo M."/>
            <person name="Qin X."/>
            <person name="Quiroz J.B."/>
            <person name="Reese J."/>
            <person name="Richards S."/>
            <person name="Rives C.M."/>
            <person name="Robberts R."/>
            <person name="Ruiz S.J."/>
            <person name="Ruiz M.J."/>
            <person name="Santibanez J."/>
            <person name="Schneider B.W."/>
            <person name="Sisson I."/>
            <person name="Smith M."/>
            <person name="Sodergren E."/>
            <person name="Song X.-Z."/>
            <person name="Song B.B."/>
            <person name="Summersgill H."/>
            <person name="Thelus R."/>
            <person name="Thornton R.D."/>
            <person name="Trejos Z.Y."/>
            <person name="Usmani K."/>
            <person name="Vattathil S."/>
            <person name="Villasana D."/>
            <person name="Walker D.L."/>
            <person name="Wang S."/>
            <person name="Wang K."/>
            <person name="White C.S."/>
            <person name="Williams A.C."/>
            <person name="Williamson J."/>
            <person name="Wilson K."/>
            <person name="Woghiren I.O."/>
            <person name="Woodworth J.R."/>
            <person name="Worley K.C."/>
            <person name="Wright R.A."/>
            <person name="Wu W."/>
            <person name="Young L."/>
            <person name="Zhang L."/>
            <person name="Zhang J."/>
            <person name="Zhu Y."/>
            <person name="Muzny D.M."/>
            <person name="Weinstock G."/>
            <person name="Gibbs R.A."/>
        </authorList>
    </citation>
    <scope>NUCLEOTIDE SEQUENCE [LARGE SCALE GENOMIC DNA]</scope>
    <source>
        <strain evidence="4">LSR1</strain>
    </source>
</reference>
<evidence type="ECO:0000256" key="1">
    <source>
        <dbReference type="SAM" id="MobiDB-lite"/>
    </source>
</evidence>
<reference evidence="3" key="2">
    <citation type="submission" date="2022-06" db="UniProtKB">
        <authorList>
            <consortium name="EnsemblMetazoa"/>
        </authorList>
    </citation>
    <scope>IDENTIFICATION</scope>
</reference>
<feature type="region of interest" description="Disordered" evidence="1">
    <location>
        <begin position="24"/>
        <end position="50"/>
    </location>
</feature>
<dbReference type="OrthoDB" id="7303967at2759"/>
<sequence length="258" mass="26893">MSSTYVFALSLVCVASAVIGITASVPPPPPPQGQQQSPPQQQPRQEDGAGSTGFGAVLWSVLDDCFGDGDSAEPATVCLKSKALTALDRALGKPAVTVADGVTLTARAGKSLAVDPQADRADHAALDAAPDADSKNALLDDMLANRMDRLMSTRTIVLDGAGQEGRKKKDKAMQQAMMMAGMMAAGVMGPMALKIIALMAGKALLLSKIALLLSGLMMLKNLFQPQQMSGHNTELISSGHHYGRSIDAHHAAYSGQIQ</sequence>
<name>A0A8R2A5A4_ACYPI</name>
<keyword evidence="2" id="KW-1133">Transmembrane helix</keyword>
<feature type="transmembrane region" description="Helical" evidence="2">
    <location>
        <begin position="6"/>
        <end position="25"/>
    </location>
</feature>
<keyword evidence="4" id="KW-1185">Reference proteome</keyword>
<dbReference type="Pfam" id="PF07898">
    <property type="entry name" value="DUF1676"/>
    <property type="match status" value="1"/>
</dbReference>
<evidence type="ECO:0000256" key="2">
    <source>
        <dbReference type="SAM" id="Phobius"/>
    </source>
</evidence>
<dbReference type="PANTHER" id="PTHR21879">
    <property type="entry name" value="FI03362P-RELATED-RELATED"/>
    <property type="match status" value="1"/>
</dbReference>
<evidence type="ECO:0000313" key="4">
    <source>
        <dbReference type="Proteomes" id="UP000007819"/>
    </source>
</evidence>